<evidence type="ECO:0000256" key="5">
    <source>
        <dbReference type="ARBA" id="ARBA00022691"/>
    </source>
</evidence>
<dbReference type="InterPro" id="IPR003043">
    <property type="entry name" value="Uropor_MeTrfase_CS"/>
</dbReference>
<dbReference type="PROSITE" id="PS00840">
    <property type="entry name" value="SUMT_2"/>
    <property type="match status" value="1"/>
</dbReference>
<keyword evidence="6" id="KW-0627">Porphyrin biosynthesis</keyword>
<evidence type="ECO:0000313" key="11">
    <source>
        <dbReference type="Proteomes" id="UP000256900"/>
    </source>
</evidence>
<dbReference type="Gene3D" id="3.30.950.10">
    <property type="entry name" value="Methyltransferase, Cobalt-precorrin-4 Transmethylase, Domain 2"/>
    <property type="match status" value="1"/>
</dbReference>
<dbReference type="PANTHER" id="PTHR45790">
    <property type="entry name" value="SIROHEME SYNTHASE-RELATED"/>
    <property type="match status" value="1"/>
</dbReference>
<dbReference type="InterPro" id="IPR014777">
    <property type="entry name" value="4pyrrole_Mease_sub1"/>
</dbReference>
<dbReference type="InterPro" id="IPR014776">
    <property type="entry name" value="4pyrrole_Mease_sub2"/>
</dbReference>
<evidence type="ECO:0000256" key="2">
    <source>
        <dbReference type="ARBA" id="ARBA00012162"/>
    </source>
</evidence>
<dbReference type="PANTHER" id="PTHR45790:SF3">
    <property type="entry name" value="S-ADENOSYL-L-METHIONINE-DEPENDENT UROPORPHYRINOGEN III METHYLTRANSFERASE, CHLOROPLASTIC"/>
    <property type="match status" value="1"/>
</dbReference>
<dbReference type="InterPro" id="IPR006366">
    <property type="entry name" value="CobA/CysG_C"/>
</dbReference>
<organism evidence="10 11">
    <name type="scientific">Methylovirgula ligni</name>
    <dbReference type="NCBI Taxonomy" id="569860"/>
    <lineage>
        <taxon>Bacteria</taxon>
        <taxon>Pseudomonadati</taxon>
        <taxon>Pseudomonadota</taxon>
        <taxon>Alphaproteobacteria</taxon>
        <taxon>Hyphomicrobiales</taxon>
        <taxon>Beijerinckiaceae</taxon>
        <taxon>Methylovirgula</taxon>
    </lineage>
</organism>
<dbReference type="GO" id="GO:0019354">
    <property type="term" value="P:siroheme biosynthetic process"/>
    <property type="evidence" value="ECO:0007669"/>
    <property type="project" value="UniProtKB-UniPathway"/>
</dbReference>
<gene>
    <name evidence="10" type="ORF">DES32_0286</name>
</gene>
<dbReference type="PROSITE" id="PS00839">
    <property type="entry name" value="SUMT_1"/>
    <property type="match status" value="1"/>
</dbReference>
<feature type="domain" description="Tetrapyrrole methylase" evidence="9">
    <location>
        <begin position="17"/>
        <end position="228"/>
    </location>
</feature>
<proteinExistence type="inferred from homology"/>
<dbReference type="Pfam" id="PF00590">
    <property type="entry name" value="TP_methylase"/>
    <property type="match status" value="1"/>
</dbReference>
<sequence>MDVEPAAFEELPFEPGTVWLVGAGPGDPGLLTLHALSALRRADVIVHDALVSDRVMALASTTARREYAGKRGGRPSHSQHDISERLVALARQNLRVLRLKGGDPFIFGRGGEEAKALAEAGVCFRVVPGITAGIGGLAYAGIPATSRETNQALVLVAGHPAGDGEDRIDWEALGALGEPLVIYMGLSRLPEIGGRLIAGGLSPATKLAILTQATLASQSIVETTLGEAIADHPESPATAPTLIVIGAVIDLRHALLAHLIAP</sequence>
<dbReference type="InterPro" id="IPR035996">
    <property type="entry name" value="4pyrrol_Methylase_sf"/>
</dbReference>
<protein>
    <recommendedName>
        <fullName evidence="2">uroporphyrinogen-III C-methyltransferase</fullName>
        <ecNumber evidence="2">2.1.1.107</ecNumber>
    </recommendedName>
</protein>
<dbReference type="SUPFAM" id="SSF53790">
    <property type="entry name" value="Tetrapyrrole methylase"/>
    <property type="match status" value="1"/>
</dbReference>
<dbReference type="GO" id="GO:0032259">
    <property type="term" value="P:methylation"/>
    <property type="evidence" value="ECO:0007669"/>
    <property type="project" value="UniProtKB-KW"/>
</dbReference>
<dbReference type="NCBIfam" id="TIGR01469">
    <property type="entry name" value="cobA_cysG_Cterm"/>
    <property type="match status" value="1"/>
</dbReference>
<evidence type="ECO:0000256" key="3">
    <source>
        <dbReference type="ARBA" id="ARBA00022603"/>
    </source>
</evidence>
<comment type="similarity">
    <text evidence="1 8">Belongs to the precorrin methyltransferase family.</text>
</comment>
<dbReference type="UniPathway" id="UPA00262">
    <property type="reaction ID" value="UER00211"/>
</dbReference>
<evidence type="ECO:0000256" key="8">
    <source>
        <dbReference type="RuleBase" id="RU003960"/>
    </source>
</evidence>
<comment type="pathway">
    <text evidence="7">Porphyrin-containing compound metabolism; siroheme biosynthesis; precorrin-2 from uroporphyrinogen III: step 1/1.</text>
</comment>
<dbReference type="NCBIfam" id="NF004790">
    <property type="entry name" value="PRK06136.1"/>
    <property type="match status" value="1"/>
</dbReference>
<keyword evidence="3 8" id="KW-0489">Methyltransferase</keyword>
<evidence type="ECO:0000256" key="6">
    <source>
        <dbReference type="ARBA" id="ARBA00023244"/>
    </source>
</evidence>
<dbReference type="AlphaFoldDB" id="A0A3D9Z1M4"/>
<dbReference type="EC" id="2.1.1.107" evidence="2"/>
<keyword evidence="4 8" id="KW-0808">Transferase</keyword>
<dbReference type="RefSeq" id="WP_115834888.1">
    <property type="nucleotide sequence ID" value="NZ_CP025086.1"/>
</dbReference>
<dbReference type="CDD" id="cd11642">
    <property type="entry name" value="SUMT"/>
    <property type="match status" value="1"/>
</dbReference>
<dbReference type="Proteomes" id="UP000256900">
    <property type="component" value="Unassembled WGS sequence"/>
</dbReference>
<dbReference type="Gene3D" id="3.40.1010.10">
    <property type="entry name" value="Cobalt-precorrin-4 Transmethylase, Domain 1"/>
    <property type="match status" value="1"/>
</dbReference>
<reference evidence="10 11" key="1">
    <citation type="submission" date="2018-08" db="EMBL/GenBank/DDBJ databases">
        <title>Genomic Encyclopedia of Type Strains, Phase IV (KMG-IV): sequencing the most valuable type-strain genomes for metagenomic binning, comparative biology and taxonomic classification.</title>
        <authorList>
            <person name="Goeker M."/>
        </authorList>
    </citation>
    <scope>NUCLEOTIDE SEQUENCE [LARGE SCALE GENOMIC DNA]</scope>
    <source>
        <strain evidence="10 11">BW863</strain>
    </source>
</reference>
<evidence type="ECO:0000256" key="4">
    <source>
        <dbReference type="ARBA" id="ARBA00022679"/>
    </source>
</evidence>
<dbReference type="EMBL" id="QUMO01000001">
    <property type="protein sequence ID" value="REF89072.1"/>
    <property type="molecule type" value="Genomic_DNA"/>
</dbReference>
<dbReference type="InterPro" id="IPR000878">
    <property type="entry name" value="4pyrrol_Mease"/>
</dbReference>
<evidence type="ECO:0000313" key="10">
    <source>
        <dbReference type="EMBL" id="REF89072.1"/>
    </source>
</evidence>
<evidence type="ECO:0000256" key="1">
    <source>
        <dbReference type="ARBA" id="ARBA00005879"/>
    </source>
</evidence>
<evidence type="ECO:0000256" key="7">
    <source>
        <dbReference type="ARBA" id="ARBA00025705"/>
    </source>
</evidence>
<name>A0A3D9Z1M4_9HYPH</name>
<keyword evidence="11" id="KW-1185">Reference proteome</keyword>
<dbReference type="InterPro" id="IPR050161">
    <property type="entry name" value="Siro_Cobalamin_biosynth"/>
</dbReference>
<keyword evidence="5" id="KW-0949">S-adenosyl-L-methionine</keyword>
<comment type="caution">
    <text evidence="10">The sequence shown here is derived from an EMBL/GenBank/DDBJ whole genome shotgun (WGS) entry which is preliminary data.</text>
</comment>
<dbReference type="FunFam" id="3.40.1010.10:FF:000001">
    <property type="entry name" value="Siroheme synthase"/>
    <property type="match status" value="1"/>
</dbReference>
<evidence type="ECO:0000259" key="9">
    <source>
        <dbReference type="Pfam" id="PF00590"/>
    </source>
</evidence>
<dbReference type="GO" id="GO:0004851">
    <property type="term" value="F:uroporphyrin-III C-methyltransferase activity"/>
    <property type="evidence" value="ECO:0007669"/>
    <property type="project" value="UniProtKB-EC"/>
</dbReference>
<dbReference type="OrthoDB" id="9815856at2"/>
<accession>A0A3D9Z1M4</accession>